<organism evidence="1 2">
    <name type="scientific">Pantoea phage vB_PagS_Vid5</name>
    <dbReference type="NCBI Taxonomy" id="2099652"/>
    <lineage>
        <taxon>Viruses</taxon>
        <taxon>Duplodnaviria</taxon>
        <taxon>Heunggongvirae</taxon>
        <taxon>Uroviricota</taxon>
        <taxon>Caudoviricetes</taxon>
        <taxon>Vidquintavirus</taxon>
        <taxon>Vidquintavirus Vid5</taxon>
    </lineage>
</organism>
<protein>
    <submittedName>
        <fullName evidence="1">Uncharacterized protein</fullName>
    </submittedName>
</protein>
<gene>
    <name evidence="1" type="ORF">Vid5_gp74</name>
</gene>
<evidence type="ECO:0000313" key="2">
    <source>
        <dbReference type="Proteomes" id="UP000241629"/>
    </source>
</evidence>
<proteinExistence type="predicted"/>
<dbReference type="EMBL" id="MG948468">
    <property type="protein sequence ID" value="AVJ51829.1"/>
    <property type="molecule type" value="Genomic_DNA"/>
</dbReference>
<dbReference type="Proteomes" id="UP000241629">
    <property type="component" value="Segment"/>
</dbReference>
<name>A0A2P1CKU8_9CAUD</name>
<evidence type="ECO:0000313" key="1">
    <source>
        <dbReference type="EMBL" id="AVJ51829.1"/>
    </source>
</evidence>
<keyword evidence="2" id="KW-1185">Reference proteome</keyword>
<reference evidence="1 2" key="1">
    <citation type="submission" date="2018-02" db="EMBL/GenBank/DDBJ databases">
        <title>Complete genome sequence of Pantoea phage vB_PagS_Vid5.</title>
        <authorList>
            <person name="Truncaite L."/>
            <person name="Simoliunas E."/>
            <person name="Meskys R."/>
        </authorList>
    </citation>
    <scope>NUCLEOTIDE SEQUENCE [LARGE SCALE GENOMIC DNA]</scope>
</reference>
<accession>A0A2P1CKU8</accession>
<sequence length="149" mass="16622">MNFDAKNPVLDKKWNVDSVDVTLTNRICLNGMSPVKCEPYIAIDDDEDTIFCASADHAVRIAQALLSAAAELRPLEAPPVYVLWTSNFENRSGEDFVHAWTGLPSKEQMEKHTGLLLDAQYNDATLLGKHIQVGNPADPNVYWLVKHDD</sequence>